<evidence type="ECO:0000259" key="1">
    <source>
        <dbReference type="Pfam" id="PF07727"/>
    </source>
</evidence>
<organism evidence="2">
    <name type="scientific">Tanacetum cinerariifolium</name>
    <name type="common">Dalmatian daisy</name>
    <name type="synonym">Chrysanthemum cinerariifolium</name>
    <dbReference type="NCBI Taxonomy" id="118510"/>
    <lineage>
        <taxon>Eukaryota</taxon>
        <taxon>Viridiplantae</taxon>
        <taxon>Streptophyta</taxon>
        <taxon>Embryophyta</taxon>
        <taxon>Tracheophyta</taxon>
        <taxon>Spermatophyta</taxon>
        <taxon>Magnoliopsida</taxon>
        <taxon>eudicotyledons</taxon>
        <taxon>Gunneridae</taxon>
        <taxon>Pentapetalae</taxon>
        <taxon>asterids</taxon>
        <taxon>campanulids</taxon>
        <taxon>Asterales</taxon>
        <taxon>Asteraceae</taxon>
        <taxon>Asteroideae</taxon>
        <taxon>Anthemideae</taxon>
        <taxon>Anthemidinae</taxon>
        <taxon>Tanacetum</taxon>
    </lineage>
</organism>
<sequence>MYEEYFIEGNQCVSKSSALSDNQQQDTLCTLNVQPTSRPTTPFTNVNVEDNNFDQTVDAQFDVDEFINPFGTPIHEVAESFSHFLDYVTQKSFTIYHMDVKMDFLNGPLKEEVYVTQPDRFVDPYHPERVYRLRKALYGLKQSPRAWYDKFLKFLILKGFTKGLQIYQSPQGIFINQSKSALDILKKHGMDKCDNISTPMATSPKLDADLIGTLVDQTKYHNMIGSLMYLTTSRPDLVHATCYCARYQAKLAKNHLKEWELLSFAIPHVLKEDWTILDNVNLDVYEKQWLDLKYEDHETMDKKVKDSIIATCLIRSYKRQFKDYIEIKKRKEVYGLDVDVEYDPSNVNGDDEVVLSEVELSNLEEELGGGAKIAEIFRIKTDLFHFETPLFKAFKECNKKLQANVDVLNEETLEFETYDKDAWLYKWNDKVPWVDEKPWLENESCTKRLGDITYFCRPFRFKSVHVEWSTCRWREEGECNGGDLSGMIRIYNETHFQNYKWYDRLEDGDLKEEALKEKAIVEGSWGHEHRKIMNFYAWWGIKDEESCDDYWSYYSPINNSEDNEHTSQLETNANPNHNPYLDVCQIFKTCADTMNDNAIGASHECFDEREPKEDNDYLIRNDAPFVINKENELCKERMCKFLEIPYKRPPM</sequence>
<reference evidence="2" key="1">
    <citation type="journal article" date="2019" name="Sci. Rep.">
        <title>Draft genome of Tanacetum cinerariifolium, the natural source of mosquito coil.</title>
        <authorList>
            <person name="Yamashiro T."/>
            <person name="Shiraishi A."/>
            <person name="Satake H."/>
            <person name="Nakayama K."/>
        </authorList>
    </citation>
    <scope>NUCLEOTIDE SEQUENCE</scope>
</reference>
<evidence type="ECO:0000313" key="2">
    <source>
        <dbReference type="EMBL" id="GEU31299.1"/>
    </source>
</evidence>
<dbReference type="EMBL" id="BKCJ010000237">
    <property type="protein sequence ID" value="GEU31299.1"/>
    <property type="molecule type" value="Genomic_DNA"/>
</dbReference>
<dbReference type="PANTHER" id="PTHR11439:SF486">
    <property type="entry name" value="RLK (RECEPTOR-LIKE KINASE) PROTEIN, PUTATIVE-RELATED"/>
    <property type="match status" value="1"/>
</dbReference>
<feature type="domain" description="Reverse transcriptase Ty1/copia-type" evidence="1">
    <location>
        <begin position="80"/>
        <end position="161"/>
    </location>
</feature>
<dbReference type="AlphaFoldDB" id="A0A6L2J2Q8"/>
<gene>
    <name evidence="2" type="ORF">Tci_003277</name>
</gene>
<name>A0A6L2J2Q8_TANCI</name>
<comment type="caution">
    <text evidence="2">The sequence shown here is derived from an EMBL/GenBank/DDBJ whole genome shotgun (WGS) entry which is preliminary data.</text>
</comment>
<proteinExistence type="predicted"/>
<dbReference type="Pfam" id="PF07727">
    <property type="entry name" value="RVT_2"/>
    <property type="match status" value="1"/>
</dbReference>
<accession>A0A6L2J2Q8</accession>
<dbReference type="PANTHER" id="PTHR11439">
    <property type="entry name" value="GAG-POL-RELATED RETROTRANSPOSON"/>
    <property type="match status" value="1"/>
</dbReference>
<dbReference type="InterPro" id="IPR013103">
    <property type="entry name" value="RVT_2"/>
</dbReference>
<protein>
    <recommendedName>
        <fullName evidence="1">Reverse transcriptase Ty1/copia-type domain-containing protein</fullName>
    </recommendedName>
</protein>